<comment type="catalytic activity">
    <reaction evidence="19">
        <text>17beta-estradiol 17-O-(beta-D-glucuronate)(in) + ATP + H2O = 17beta-estradiol 17-O-(beta-D-glucuronate)(out) + ADP + phosphate + H(+)</text>
        <dbReference type="Rhea" id="RHEA:60128"/>
        <dbReference type="ChEBI" id="CHEBI:15377"/>
        <dbReference type="ChEBI" id="CHEBI:15378"/>
        <dbReference type="ChEBI" id="CHEBI:30616"/>
        <dbReference type="ChEBI" id="CHEBI:43474"/>
        <dbReference type="ChEBI" id="CHEBI:82961"/>
        <dbReference type="ChEBI" id="CHEBI:456216"/>
    </reaction>
    <physiologicalReaction direction="left-to-right" evidence="19">
        <dbReference type="Rhea" id="RHEA:60129"/>
    </physiologicalReaction>
</comment>
<evidence type="ECO:0000256" key="11">
    <source>
        <dbReference type="ARBA" id="ARBA00022967"/>
    </source>
</evidence>
<dbReference type="CDD" id="cd03244">
    <property type="entry name" value="ABCC_MRP_domain2"/>
    <property type="match status" value="1"/>
</dbReference>
<evidence type="ECO:0000259" key="24">
    <source>
        <dbReference type="PROSITE" id="PS50893"/>
    </source>
</evidence>
<dbReference type="InterPro" id="IPR003439">
    <property type="entry name" value="ABC_transporter-like_ATP-bd"/>
</dbReference>
<dbReference type="InterPro" id="IPR011527">
    <property type="entry name" value="ABC1_TM_dom"/>
</dbReference>
<feature type="domain" description="ABC transmembrane type-1" evidence="25">
    <location>
        <begin position="869"/>
        <end position="1184"/>
    </location>
</feature>
<dbReference type="InterPro" id="IPR050173">
    <property type="entry name" value="ABC_transporter_C-like"/>
</dbReference>
<dbReference type="Gene3D" id="1.20.1560.10">
    <property type="entry name" value="ABC transporter type 1, transmembrane domain"/>
    <property type="match status" value="2"/>
</dbReference>
<dbReference type="CDD" id="cd03250">
    <property type="entry name" value="ABCC_MRP_domain1"/>
    <property type="match status" value="1"/>
</dbReference>
<evidence type="ECO:0000256" key="16">
    <source>
        <dbReference type="ARBA" id="ARBA00034018"/>
    </source>
</evidence>
<evidence type="ECO:0000256" key="22">
    <source>
        <dbReference type="ARBA" id="ARBA00082787"/>
    </source>
</evidence>
<evidence type="ECO:0000256" key="10">
    <source>
        <dbReference type="ARBA" id="ARBA00022840"/>
    </source>
</evidence>
<keyword evidence="14 23" id="KW-0472">Membrane</keyword>
<sequence>MEGDGAGFTPAALIGGLCHTDADDPFPVWQNGTFSPCFNQLLLGSLPHAAIAVFSACFLPPSVVSLLLLLLFIGDLVAVALLWDPDVYLDILADGCAIIAWLLHFCTLVVLRRSVYKWTRGPLLLVTLVILLIPNTALIVAAKVRDRTYIDLSQVLKVSRLALAVTRAVLLLMYLLAYVFPCHGDHDESMPVNTTDRCRLLPVETDVGEMVAGEGSSWLSSLLYLWLNPLLLRGQRGELERPDDVYQLPYRLRTGAVYRHRALLLRVLHKAFGLHYYLLGLLKLAASMLSFAGPLLLSSLVGFMEAKEAPVSRGVWCAVGLFASTFFSAFFRNVFVFQVSKVSLEARAAVVSTIYSKALQVSGAALANFNLGEVVNFMSTDTDRLVNFFNSFHEVWSLPFQFALALYLLYLQVGVAFLGGLGVAILLVPLNKVLASQILENNKHMLTHKDSRVKLMTEMLFGIRVLKFYNWEEHFAQKISKCREQELAHLKTIKYLDAVCVYTWAALPVVISILTFITYVLLGHQLTAAKVFTTLALVGMLILPLNSFPWVLNGTLEAKVSLDRIQHFLRLQNQDMNSYYQQGAEYCHILLTSSGSPSGSLSLHSLNLTITKGSLVAIVGKVGCGKSSLLAAISGELERTGGSLYVQGRAGGFGLAAQEPWLQHGTVRDNILFGREFDQNFYQSVIEACALSDDLNIFPAGDRTEVGENGVTLSGGQRNRLALARAVYMDKDVYLLDDPLASVDANVAQHLMDKCIMGILRPKTRILCTHRIEFLDKADVVVLMDNGTITTTGTPSEVLPLVSAAPKNLKNDSNIKDKQEEEEEEVLSDMAVDQEPVILGEERKQSGGLAWTIYRSYWHAVGGTLAFSVLFSLFLMQASKNVSDWWLSHWISHLKSNTTADVDHVTVHCNPLHLLFSSATLMVPLTSRDTSPFNLSSDLKFYMTVYGSIAAANTVFTAARSFLFAYGAICAATIIHKKLLNQILKATVTFFDITPLGRILNRFSSDMYSIDDSLPFILNILLANIFSLLGMLVVMAYGLPWVLLPLLPLGALYFRTQHFYRHTSRELKRLCSLTLSPIYSHFSETLSGLGTIRASSSTERLEENETRLEQNQRCVFVSNAAMQWLDIRLQMIGVTVVTGISVIAVIQHQVHSVDPGLVGLSLSYALSITNLLSGLIFSFAQMEMQMVSVERTEEYSVNIPTEPQGALPLSWPQLGRVQFVGVQLAYRPGLPNALDGVNLEVLPGERVGIVGRTGSGKSTLFLALFRMVDLNQGQILLDGQDISQVALSQLRKKMAIIPQDPFLFSGTIRDNLDPCGCHSDRRLLDVLDECHIAAVIRRIGGLDAEVGEKGKSLSVGQRQLLCLARALLTEANIVCIDEATSSIDQKTGSLLQQTIRENFREKTILTIAHRINTIMDSDRVLVMHAGKVAEFDTPSALLQGKYSFFQKILSGRVS</sequence>
<dbReference type="InterPro" id="IPR036640">
    <property type="entry name" value="ABC1_TM_sf"/>
</dbReference>
<dbReference type="EC" id="7.6.2.3" evidence="15"/>
<feature type="transmembrane region" description="Helical" evidence="23">
    <location>
        <begin position="499"/>
        <end position="522"/>
    </location>
</feature>
<evidence type="ECO:0000256" key="1">
    <source>
        <dbReference type="ARBA" id="ARBA00004554"/>
    </source>
</evidence>
<feature type="transmembrane region" description="Helical" evidence="23">
    <location>
        <begin position="1162"/>
        <end position="1180"/>
    </location>
</feature>
<accession>A0AAY4DI15</accession>
<evidence type="ECO:0000256" key="23">
    <source>
        <dbReference type="SAM" id="Phobius"/>
    </source>
</evidence>
<evidence type="ECO:0000256" key="17">
    <source>
        <dbReference type="ARBA" id="ARBA00034696"/>
    </source>
</evidence>
<reference evidence="26" key="3">
    <citation type="submission" date="2025-09" db="UniProtKB">
        <authorList>
            <consortium name="Ensembl"/>
        </authorList>
    </citation>
    <scope>IDENTIFICATION</scope>
</reference>
<evidence type="ECO:0000256" key="12">
    <source>
        <dbReference type="ARBA" id="ARBA00022989"/>
    </source>
</evidence>
<dbReference type="PROSITE" id="PS00211">
    <property type="entry name" value="ABC_TRANSPORTER_1"/>
    <property type="match status" value="2"/>
</dbReference>
<reference evidence="26" key="2">
    <citation type="submission" date="2025-08" db="UniProtKB">
        <authorList>
            <consortium name="Ensembl"/>
        </authorList>
    </citation>
    <scope>IDENTIFICATION</scope>
</reference>
<dbReference type="PROSITE" id="PS50929">
    <property type="entry name" value="ABC_TM1F"/>
    <property type="match status" value="2"/>
</dbReference>
<dbReference type="InterPro" id="IPR003593">
    <property type="entry name" value="AAA+_ATPase"/>
</dbReference>
<protein>
    <recommendedName>
        <fullName evidence="21">ATP-binding cassette sub-family C member 10</fullName>
        <ecNumber evidence="3">7.6.2.2</ecNumber>
        <ecNumber evidence="15">7.6.2.3</ecNumber>
    </recommendedName>
    <alternativeName>
        <fullName evidence="22">Multidrug resistance-associated protein 7</fullName>
    </alternativeName>
</protein>
<keyword evidence="4" id="KW-0813">Transport</keyword>
<feature type="domain" description="ABC transporter" evidence="24">
    <location>
        <begin position="1217"/>
        <end position="1450"/>
    </location>
</feature>
<dbReference type="CDD" id="cd18598">
    <property type="entry name" value="ABC_6TM_MRP7_D1_like"/>
    <property type="match status" value="1"/>
</dbReference>
<dbReference type="InterPro" id="IPR027417">
    <property type="entry name" value="P-loop_NTPase"/>
</dbReference>
<evidence type="ECO:0000256" key="5">
    <source>
        <dbReference type="ARBA" id="ARBA00022475"/>
    </source>
</evidence>
<evidence type="ECO:0000256" key="19">
    <source>
        <dbReference type="ARBA" id="ARBA00047576"/>
    </source>
</evidence>
<dbReference type="PROSITE" id="PS50893">
    <property type="entry name" value="ABC_TRANSPORTER_2"/>
    <property type="match status" value="2"/>
</dbReference>
<dbReference type="InterPro" id="IPR017871">
    <property type="entry name" value="ABC_transporter-like_CS"/>
</dbReference>
<evidence type="ECO:0000256" key="15">
    <source>
        <dbReference type="ARBA" id="ARBA00024220"/>
    </source>
</evidence>
<feature type="transmembrane region" description="Helical" evidence="23">
    <location>
        <begin position="945"/>
        <end position="975"/>
    </location>
</feature>
<organism evidence="26 27">
    <name type="scientific">Denticeps clupeoides</name>
    <name type="common">denticle herring</name>
    <dbReference type="NCBI Taxonomy" id="299321"/>
    <lineage>
        <taxon>Eukaryota</taxon>
        <taxon>Metazoa</taxon>
        <taxon>Chordata</taxon>
        <taxon>Craniata</taxon>
        <taxon>Vertebrata</taxon>
        <taxon>Euteleostomi</taxon>
        <taxon>Actinopterygii</taxon>
        <taxon>Neopterygii</taxon>
        <taxon>Teleostei</taxon>
        <taxon>Clupei</taxon>
        <taxon>Clupeiformes</taxon>
        <taxon>Denticipitoidei</taxon>
        <taxon>Denticipitidae</taxon>
        <taxon>Denticeps</taxon>
    </lineage>
</organism>
<dbReference type="Pfam" id="PF00005">
    <property type="entry name" value="ABC_tran"/>
    <property type="match status" value="2"/>
</dbReference>
<dbReference type="GO" id="GO:0008559">
    <property type="term" value="F:ABC-type xenobiotic transporter activity"/>
    <property type="evidence" value="ECO:0007669"/>
    <property type="project" value="UniProtKB-EC"/>
</dbReference>
<feature type="transmembrane region" description="Helical" evidence="23">
    <location>
        <begin position="89"/>
        <end position="111"/>
    </location>
</feature>
<feature type="transmembrane region" description="Helical" evidence="23">
    <location>
        <begin position="161"/>
        <end position="180"/>
    </location>
</feature>
<feature type="transmembrane region" description="Helical" evidence="23">
    <location>
        <begin position="1131"/>
        <end position="1150"/>
    </location>
</feature>
<feature type="transmembrane region" description="Helical" evidence="23">
    <location>
        <begin position="857"/>
        <end position="878"/>
    </location>
</feature>
<dbReference type="PANTHER" id="PTHR24223:SF330">
    <property type="entry name" value="ATP-BINDING CASSETTE SUB-FAMILY C MEMBER 10"/>
    <property type="match status" value="1"/>
</dbReference>
<keyword evidence="9" id="KW-0547">Nucleotide-binding</keyword>
<evidence type="ECO:0000256" key="8">
    <source>
        <dbReference type="ARBA" id="ARBA00022737"/>
    </source>
</evidence>
<dbReference type="GO" id="GO:0006869">
    <property type="term" value="P:lipid transport"/>
    <property type="evidence" value="ECO:0007669"/>
    <property type="project" value="UniProtKB-KW"/>
</dbReference>
<dbReference type="GO" id="GO:0016323">
    <property type="term" value="C:basolateral plasma membrane"/>
    <property type="evidence" value="ECO:0007669"/>
    <property type="project" value="UniProtKB-SubCell"/>
</dbReference>
<keyword evidence="7 23" id="KW-0812">Transmembrane</keyword>
<feature type="transmembrane region" description="Helical" evidence="23">
    <location>
        <begin position="528"/>
        <end position="552"/>
    </location>
</feature>
<dbReference type="GO" id="GO:0005524">
    <property type="term" value="F:ATP binding"/>
    <property type="evidence" value="ECO:0007669"/>
    <property type="project" value="UniProtKB-KW"/>
</dbReference>
<keyword evidence="13" id="KW-0445">Lipid transport</keyword>
<evidence type="ECO:0000256" key="18">
    <source>
        <dbReference type="ARBA" id="ARBA00047523"/>
    </source>
</evidence>
<keyword evidence="12 23" id="KW-1133">Transmembrane helix</keyword>
<feature type="domain" description="ABC transmembrane type-1" evidence="25">
    <location>
        <begin position="278"/>
        <end position="557"/>
    </location>
</feature>
<dbReference type="PANTHER" id="PTHR24223">
    <property type="entry name" value="ATP-BINDING CASSETTE SUB-FAMILY C"/>
    <property type="match status" value="1"/>
</dbReference>
<keyword evidence="27" id="KW-1185">Reference proteome</keyword>
<feature type="transmembrane region" description="Helical" evidence="23">
    <location>
        <begin position="315"/>
        <end position="335"/>
    </location>
</feature>
<dbReference type="SUPFAM" id="SSF52540">
    <property type="entry name" value="P-loop containing nucleoside triphosphate hydrolases"/>
    <property type="match status" value="2"/>
</dbReference>
<comment type="catalytic activity">
    <reaction evidence="20">
        <text>an S-substituted glutathione(in) + ATP + H2O = an S-substituted glutathione(out) + ADP + phosphate + H(+)</text>
        <dbReference type="Rhea" id="RHEA:19121"/>
        <dbReference type="ChEBI" id="CHEBI:15377"/>
        <dbReference type="ChEBI" id="CHEBI:15378"/>
        <dbReference type="ChEBI" id="CHEBI:30616"/>
        <dbReference type="ChEBI" id="CHEBI:43474"/>
        <dbReference type="ChEBI" id="CHEBI:90779"/>
        <dbReference type="ChEBI" id="CHEBI:456216"/>
        <dbReference type="EC" id="7.6.2.3"/>
    </reaction>
    <physiologicalReaction direction="left-to-right" evidence="20">
        <dbReference type="Rhea" id="RHEA:19122"/>
    </physiologicalReaction>
</comment>
<evidence type="ECO:0000313" key="27">
    <source>
        <dbReference type="Proteomes" id="UP000694580"/>
    </source>
</evidence>
<reference evidence="26 27" key="1">
    <citation type="submission" date="2020-06" db="EMBL/GenBank/DDBJ databases">
        <authorList>
            <consortium name="Wellcome Sanger Institute Data Sharing"/>
        </authorList>
    </citation>
    <scope>NUCLEOTIDE SEQUENCE [LARGE SCALE GENOMIC DNA]</scope>
</reference>
<name>A0AAY4DI15_9TELE</name>
<comment type="catalytic activity">
    <reaction evidence="16">
        <text>ATP + H2O + xenobioticSide 1 = ADP + phosphate + xenobioticSide 2.</text>
        <dbReference type="EC" id="7.6.2.2"/>
    </reaction>
</comment>
<dbReference type="GO" id="GO:0016887">
    <property type="term" value="F:ATP hydrolysis activity"/>
    <property type="evidence" value="ECO:0007669"/>
    <property type="project" value="InterPro"/>
</dbReference>
<dbReference type="SUPFAM" id="SSF90123">
    <property type="entry name" value="ABC transporter transmembrane region"/>
    <property type="match status" value="2"/>
</dbReference>
<evidence type="ECO:0000313" key="26">
    <source>
        <dbReference type="Ensembl" id="ENSDCDP00010045078.1"/>
    </source>
</evidence>
<keyword evidence="6" id="KW-0597">Phosphoprotein</keyword>
<keyword evidence="8" id="KW-0677">Repeat</keyword>
<feature type="transmembrane region" description="Helical" evidence="23">
    <location>
        <begin position="404"/>
        <end position="428"/>
    </location>
</feature>
<evidence type="ECO:0000256" key="4">
    <source>
        <dbReference type="ARBA" id="ARBA00022448"/>
    </source>
</evidence>
<dbReference type="Ensembl" id="ENSDCDT00010055225.1">
    <property type="protein sequence ID" value="ENSDCDP00010045078.1"/>
    <property type="gene ID" value="ENSDCDG00010027700.1"/>
</dbReference>
<evidence type="ECO:0000259" key="25">
    <source>
        <dbReference type="PROSITE" id="PS50929"/>
    </source>
</evidence>
<proteinExistence type="inferred from homology"/>
<dbReference type="Proteomes" id="UP000694580">
    <property type="component" value="Chromosome 3"/>
</dbReference>
<dbReference type="Pfam" id="PF00664">
    <property type="entry name" value="ABC_membrane"/>
    <property type="match status" value="2"/>
</dbReference>
<comment type="subcellular location">
    <subcellularLocation>
        <location evidence="17">Basal cell membrane</location>
        <topology evidence="17">Multi-pass membrane protein</topology>
    </subcellularLocation>
    <subcellularLocation>
        <location evidence="1">Basolateral cell membrane</location>
        <topology evidence="1">Multi-pass membrane protein</topology>
    </subcellularLocation>
</comment>
<evidence type="ECO:0000256" key="7">
    <source>
        <dbReference type="ARBA" id="ARBA00022692"/>
    </source>
</evidence>
<feature type="domain" description="ABC transporter" evidence="24">
    <location>
        <begin position="571"/>
        <end position="811"/>
    </location>
</feature>
<evidence type="ECO:0000256" key="6">
    <source>
        <dbReference type="ARBA" id="ARBA00022553"/>
    </source>
</evidence>
<comment type="similarity">
    <text evidence="2">Belongs to the ABC transporter superfamily. ABCC family. Conjugate transporter (TC 3.A.1.208) subfamily.</text>
</comment>
<evidence type="ECO:0000256" key="20">
    <source>
        <dbReference type="ARBA" id="ARBA00048007"/>
    </source>
</evidence>
<dbReference type="EC" id="7.6.2.2" evidence="3"/>
<feature type="transmembrane region" description="Helical" evidence="23">
    <location>
        <begin position="1016"/>
        <end position="1036"/>
    </location>
</feature>
<evidence type="ECO:0000256" key="14">
    <source>
        <dbReference type="ARBA" id="ARBA00023136"/>
    </source>
</evidence>
<keyword evidence="11" id="KW-1278">Translocase</keyword>
<comment type="catalytic activity">
    <reaction evidence="18">
        <text>leukotriene C4(in) + ATP + H2O = leukotriene C4(out) + ADP + phosphate + H(+)</text>
        <dbReference type="Rhea" id="RHEA:38963"/>
        <dbReference type="ChEBI" id="CHEBI:15377"/>
        <dbReference type="ChEBI" id="CHEBI:15378"/>
        <dbReference type="ChEBI" id="CHEBI:30616"/>
        <dbReference type="ChEBI" id="CHEBI:43474"/>
        <dbReference type="ChEBI" id="CHEBI:57973"/>
        <dbReference type="ChEBI" id="CHEBI:456216"/>
    </reaction>
    <physiologicalReaction direction="left-to-right" evidence="18">
        <dbReference type="Rhea" id="RHEA:38964"/>
    </physiologicalReaction>
</comment>
<evidence type="ECO:0000256" key="13">
    <source>
        <dbReference type="ARBA" id="ARBA00023055"/>
    </source>
</evidence>
<gene>
    <name evidence="26" type="primary">abcc10</name>
</gene>
<dbReference type="FunFam" id="3.40.50.300:FF:000163">
    <property type="entry name" value="Multidrug resistance-associated protein member 4"/>
    <property type="match status" value="1"/>
</dbReference>
<feature type="transmembrane region" description="Helical" evidence="23">
    <location>
        <begin position="123"/>
        <end position="141"/>
    </location>
</feature>
<dbReference type="CDD" id="cd18605">
    <property type="entry name" value="ABC_6TM_MRP7_D2_like"/>
    <property type="match status" value="1"/>
</dbReference>
<dbReference type="GeneTree" id="ENSGT00940000164531"/>
<evidence type="ECO:0000256" key="3">
    <source>
        <dbReference type="ARBA" id="ARBA00012191"/>
    </source>
</evidence>
<evidence type="ECO:0000256" key="21">
    <source>
        <dbReference type="ARBA" id="ARBA00067405"/>
    </source>
</evidence>
<keyword evidence="5" id="KW-1003">Cell membrane</keyword>
<keyword evidence="10" id="KW-0067">ATP-binding</keyword>
<dbReference type="GO" id="GO:0015431">
    <property type="term" value="F:ABC-type glutathione S-conjugate transporter activity"/>
    <property type="evidence" value="ECO:0007669"/>
    <property type="project" value="UniProtKB-EC"/>
</dbReference>
<dbReference type="SMART" id="SM00382">
    <property type="entry name" value="AAA"/>
    <property type="match status" value="2"/>
</dbReference>
<dbReference type="Gene3D" id="3.40.50.300">
    <property type="entry name" value="P-loop containing nucleotide triphosphate hydrolases"/>
    <property type="match status" value="2"/>
</dbReference>
<dbReference type="FunFam" id="3.40.50.300:FF:001090">
    <property type="entry name" value="ATP-binding cassette subfamily C member 10"/>
    <property type="match status" value="1"/>
</dbReference>
<evidence type="ECO:0000256" key="2">
    <source>
        <dbReference type="ARBA" id="ARBA00009726"/>
    </source>
</evidence>
<evidence type="ECO:0000256" key="9">
    <source>
        <dbReference type="ARBA" id="ARBA00022741"/>
    </source>
</evidence>
<dbReference type="FunFam" id="1.20.1560.10:FF:000037">
    <property type="entry name" value="ATP-binding cassette subfamily C member 10"/>
    <property type="match status" value="1"/>
</dbReference>